<dbReference type="RefSeq" id="XP_037900469.1">
    <property type="nucleotide sequence ID" value="XM_038044541.1"/>
</dbReference>
<dbReference type="GeneID" id="119644803"/>
<dbReference type="PANTHER" id="PTHR14684:SF2">
    <property type="entry name" value="THIOREDOXIN DOMAIN-CONTAINING PROTEIN 15"/>
    <property type="match status" value="1"/>
</dbReference>
<dbReference type="PROSITE" id="PS00194">
    <property type="entry name" value="THIOREDOXIN_1"/>
    <property type="match status" value="1"/>
</dbReference>
<reference evidence="5" key="1">
    <citation type="submission" date="2025-08" db="UniProtKB">
        <authorList>
            <consortium name="RefSeq"/>
        </authorList>
    </citation>
    <scope>IDENTIFICATION</scope>
    <source>
        <tissue evidence="5">Whole body pupa</tissue>
    </source>
</reference>
<keyword evidence="2" id="KW-0732">Signal</keyword>
<keyword evidence="4" id="KW-1185">Reference proteome</keyword>
<dbReference type="Proteomes" id="UP000092443">
    <property type="component" value="Unplaced"/>
</dbReference>
<sequence length="302" mass="34641">MIMNKILTVLLLIAIGLKASAASQLSFFDWFFEFIFKDFGNDVNDVVEQAEYMTLDELGISRGSCQRNFIAFISFESIRMCYVDDEFILHLLPVATAADDSRKPPIMVKCLSEHPLIEKGFNKLHMMGSAQEIVDLLKPVGNNTKRYEPGSCVLVYFYTPTCLACTVLALSVNALPHVFKTLPVAAIDAYKFASFNAEFRIVDLPTLVLFHQGRPVVKYRDGKFDTFITRHTGLKPIEFPKISLSTPLPFNVEHQTDYILILAWVFMLACSAYYFSKFRFYMQIVKMIERNWRELEALLEPY</sequence>
<dbReference type="Gene3D" id="3.40.30.10">
    <property type="entry name" value="Glutaredoxin"/>
    <property type="match status" value="1"/>
</dbReference>
<dbReference type="PANTHER" id="PTHR14684">
    <property type="entry name" value="THIOREDOXIN DOMAIN-CONTAINING PROTEIN 15"/>
    <property type="match status" value="1"/>
</dbReference>
<accession>A0A9C6E447</accession>
<feature type="signal peptide" evidence="2">
    <location>
        <begin position="1"/>
        <end position="22"/>
    </location>
</feature>
<dbReference type="KEGG" id="gfs:119644803"/>
<evidence type="ECO:0000256" key="2">
    <source>
        <dbReference type="SAM" id="SignalP"/>
    </source>
</evidence>
<dbReference type="GO" id="GO:0060271">
    <property type="term" value="P:cilium assembly"/>
    <property type="evidence" value="ECO:0007669"/>
    <property type="project" value="TreeGrafter"/>
</dbReference>
<protein>
    <submittedName>
        <fullName evidence="5">Thioredoxin domain-containing protein 15-like</fullName>
    </submittedName>
</protein>
<evidence type="ECO:0000256" key="1">
    <source>
        <dbReference type="SAM" id="Phobius"/>
    </source>
</evidence>
<dbReference type="InterPro" id="IPR036249">
    <property type="entry name" value="Thioredoxin-like_sf"/>
</dbReference>
<dbReference type="Pfam" id="PF00085">
    <property type="entry name" value="Thioredoxin"/>
    <property type="match status" value="1"/>
</dbReference>
<keyword evidence="1" id="KW-0812">Transmembrane</keyword>
<gene>
    <name evidence="5" type="primary">LOC119644803</name>
</gene>
<evidence type="ECO:0000313" key="4">
    <source>
        <dbReference type="Proteomes" id="UP000092443"/>
    </source>
</evidence>
<organism evidence="4 5">
    <name type="scientific">Glossina fuscipes</name>
    <dbReference type="NCBI Taxonomy" id="7396"/>
    <lineage>
        <taxon>Eukaryota</taxon>
        <taxon>Metazoa</taxon>
        <taxon>Ecdysozoa</taxon>
        <taxon>Arthropoda</taxon>
        <taxon>Hexapoda</taxon>
        <taxon>Insecta</taxon>
        <taxon>Pterygota</taxon>
        <taxon>Neoptera</taxon>
        <taxon>Endopterygota</taxon>
        <taxon>Diptera</taxon>
        <taxon>Brachycera</taxon>
        <taxon>Muscomorpha</taxon>
        <taxon>Hippoboscoidea</taxon>
        <taxon>Glossinidae</taxon>
        <taxon>Glossina</taxon>
    </lineage>
</organism>
<evidence type="ECO:0000313" key="5">
    <source>
        <dbReference type="RefSeq" id="XP_037900469.1"/>
    </source>
</evidence>
<feature type="transmembrane region" description="Helical" evidence="1">
    <location>
        <begin position="258"/>
        <end position="276"/>
    </location>
</feature>
<dbReference type="SUPFAM" id="SSF52833">
    <property type="entry name" value="Thioredoxin-like"/>
    <property type="match status" value="1"/>
</dbReference>
<dbReference type="InterPro" id="IPR042418">
    <property type="entry name" value="TXNDC15"/>
</dbReference>
<proteinExistence type="predicted"/>
<keyword evidence="1" id="KW-1133">Transmembrane helix</keyword>
<feature type="chain" id="PRO_5039015289" evidence="2">
    <location>
        <begin position="23"/>
        <end position="302"/>
    </location>
</feature>
<keyword evidence="1" id="KW-0472">Membrane</keyword>
<dbReference type="InterPro" id="IPR017937">
    <property type="entry name" value="Thioredoxin_CS"/>
</dbReference>
<dbReference type="AlphaFoldDB" id="A0A9C6E447"/>
<dbReference type="InterPro" id="IPR013766">
    <property type="entry name" value="Thioredoxin_domain"/>
</dbReference>
<name>A0A9C6E447_9MUSC</name>
<dbReference type="GO" id="GO:0005929">
    <property type="term" value="C:cilium"/>
    <property type="evidence" value="ECO:0007669"/>
    <property type="project" value="TreeGrafter"/>
</dbReference>
<evidence type="ECO:0000259" key="3">
    <source>
        <dbReference type="Pfam" id="PF00085"/>
    </source>
</evidence>
<feature type="domain" description="Thioredoxin" evidence="3">
    <location>
        <begin position="152"/>
        <end position="223"/>
    </location>
</feature>